<dbReference type="Proteomes" id="UP000024837">
    <property type="component" value="Unassembled WGS sequence"/>
</dbReference>
<feature type="compositionally biased region" description="Polar residues" evidence="1">
    <location>
        <begin position="206"/>
        <end position="219"/>
    </location>
</feature>
<feature type="region of interest" description="Disordered" evidence="1">
    <location>
        <begin position="153"/>
        <end position="257"/>
    </location>
</feature>
<evidence type="ECO:0000313" key="2">
    <source>
        <dbReference type="EMBL" id="EWC48736.1"/>
    </source>
</evidence>
<keyword evidence="3" id="KW-1185">Reference proteome</keyword>
<dbReference type="EMBL" id="KI966371">
    <property type="protein sequence ID" value="EWC48736.1"/>
    <property type="molecule type" value="Genomic_DNA"/>
</dbReference>
<accession>W7HX29</accession>
<feature type="compositionally biased region" description="Basic and acidic residues" evidence="1">
    <location>
        <begin position="187"/>
        <end position="196"/>
    </location>
</feature>
<name>W7HX29_9PEZI</name>
<dbReference type="HOGENOM" id="CLU_015417_0_0_1"/>
<sequence length="490" mass="56451">MTRPISEEFYHPYDLRFWSLDDAETLRLADGRLSDHQCRNLVVDVGRDNTFVAWDVEDHQAGALKESWKNIDECPGRPQTRWIAIFDAYEQRAFVNALLEGSGISSRTMASLTSPRGKGNLEIVRKMWHWSSIEYGEQCLVLGINTLHNIAPDQDDSPQGWDRDVGPDKAPAKNSHENWYNSIFKSKTSDNHHGTDQTDGLPLASTPVQITPDARQSSAPRLPVSDSKRHRVSQYAQQKFRRESQRQSQSQDHGLRANKEYTLDHADDIFDNAEDFSGYHYHPRMLRLWIWLIKLNDNTIITLHEPFPPFRPDVATHDKVRNTTSRLRRNMRMILRCLSGAGLPRSQGAFEEYNAEFAMETGALIVRQTSLPQQASGLLFYYLFDDWYSTWGLTVDRAHPYNKKLSTMKNESPQLYHIDELHDIVRRLSSLKRVYQSYELVLSRLLEENQQSLGTPALTRFARLKHRIAYLAIGEIAEIEKEAQGLISLV</sequence>
<protein>
    <submittedName>
        <fullName evidence="2">Uncharacterized protein</fullName>
    </submittedName>
</protein>
<gene>
    <name evidence="2" type="ORF">DRE_00041</name>
</gene>
<dbReference type="OrthoDB" id="5430812at2759"/>
<dbReference type="AlphaFoldDB" id="W7HX29"/>
<organism evidence="2 3">
    <name type="scientific">Drechslerella stenobrocha 248</name>
    <dbReference type="NCBI Taxonomy" id="1043628"/>
    <lineage>
        <taxon>Eukaryota</taxon>
        <taxon>Fungi</taxon>
        <taxon>Dikarya</taxon>
        <taxon>Ascomycota</taxon>
        <taxon>Pezizomycotina</taxon>
        <taxon>Orbiliomycetes</taxon>
        <taxon>Orbiliales</taxon>
        <taxon>Orbiliaceae</taxon>
        <taxon>Drechslerella</taxon>
    </lineage>
</organism>
<evidence type="ECO:0000256" key="1">
    <source>
        <dbReference type="SAM" id="MobiDB-lite"/>
    </source>
</evidence>
<reference evidence="2 3" key="1">
    <citation type="submission" date="2013-05" db="EMBL/GenBank/DDBJ databases">
        <title>Drechslerella stenobrocha genome reveals carnivorous origination and mechanical trapping mechanism of predatory fungi.</title>
        <authorList>
            <person name="Liu X."/>
            <person name="Zhang W."/>
            <person name="Liu K."/>
        </authorList>
    </citation>
    <scope>NUCLEOTIDE SEQUENCE [LARGE SCALE GENOMIC DNA]</scope>
    <source>
        <strain evidence="2 3">248</strain>
    </source>
</reference>
<feature type="compositionally biased region" description="Basic and acidic residues" evidence="1">
    <location>
        <begin position="161"/>
        <end position="176"/>
    </location>
</feature>
<proteinExistence type="predicted"/>
<evidence type="ECO:0000313" key="3">
    <source>
        <dbReference type="Proteomes" id="UP000024837"/>
    </source>
</evidence>
<feature type="compositionally biased region" description="Polar residues" evidence="1">
    <location>
        <begin position="177"/>
        <end position="186"/>
    </location>
</feature>